<sequence length="736" mass="83241">MKALLKNLKTLERCLSSYVPGDVIALAEIRELLGEVRREFERTPSLKKLEGVLATFLQISDRLASDPGLEAGFVELLSGVVGDLILFFTRKIEAKTFAAHLRSFIPRLKEMLSSSAPREEKGRPRYPSDYFDALVDDDRLLSQFFHEASDHLNEAQYTLLDLEYDPTNKELVNDIFRNFHTIKGSSAFLGLRNIEEVSHSIEDLFVLVRDDKIFLSRDLIDVVFYGIELIRVLLDIMETSGFEREKMTQAFLQVDIFTYLHLMERILTEYTVKKIGEILQEEGKLKPEDLHVLLERQEKGGGERMPLGKLAVEERLVMPEDVVGALKKQQDQRAKARRLGYVKVSNEKLNMLIDLVGELVIHQSMLQQHLLAEEDRERLDRTLTSLETTTSTIKNLVLSLGMLPMGDLFNRLRVAIRHTAEELGKAIIVDTEGEETELDRNMLEVLYDPLLHLVRNAVDHGIESPEEREKAGKLRVGKISLRAEHRGSGIQIVVEDDGRGIDRKKVVEKALLLGLVRKEDAGRMSEKEVYDLLFLPGFSTKERVDTTSGRGVGMDVVKKNLESIHGRVEVESEEGKFTRFIIGLPLTLAIIDGLVTVIGKNRYIFPFGAVEEIAVIPRDRLRMEEEQNATLLFHRGRHIPVLFSHRILGEERHEEGDSFLGVLVLHERSSYCVVVDEIVGKQEVVIKNLGGLLSGYRYLSGGTIFGDGSIGFVLDIQGLIEEAEARSAAKTVLREV</sequence>
<evidence type="ECO:0000256" key="9">
    <source>
        <dbReference type="ARBA" id="ARBA00022840"/>
    </source>
</evidence>
<dbReference type="FunFam" id="3.30.565.10:FF:000016">
    <property type="entry name" value="Chemotaxis protein CheA, putative"/>
    <property type="match status" value="1"/>
</dbReference>
<dbReference type="CDD" id="cd00088">
    <property type="entry name" value="HPT"/>
    <property type="match status" value="1"/>
</dbReference>
<feature type="domain" description="Histidine kinase" evidence="13">
    <location>
        <begin position="343"/>
        <end position="588"/>
    </location>
</feature>
<gene>
    <name evidence="16" type="ordered locus">STHERM_c01160</name>
</gene>
<dbReference type="SUPFAM" id="SSF47226">
    <property type="entry name" value="Histidine-containing phosphotransfer domain, HPT domain"/>
    <property type="match status" value="1"/>
</dbReference>
<dbReference type="Pfam" id="PF02895">
    <property type="entry name" value="H-kinase_dim"/>
    <property type="match status" value="1"/>
</dbReference>
<dbReference type="InterPro" id="IPR005467">
    <property type="entry name" value="His_kinase_dom"/>
</dbReference>
<evidence type="ECO:0000256" key="11">
    <source>
        <dbReference type="ARBA" id="ARBA00035100"/>
    </source>
</evidence>
<dbReference type="RefSeq" id="WP_013312933.1">
    <property type="nucleotide sequence ID" value="NC_014484.1"/>
</dbReference>
<evidence type="ECO:0000256" key="1">
    <source>
        <dbReference type="ARBA" id="ARBA00000085"/>
    </source>
</evidence>
<dbReference type="GO" id="GO:0005524">
    <property type="term" value="F:ATP binding"/>
    <property type="evidence" value="ECO:0007669"/>
    <property type="project" value="UniProtKB-KW"/>
</dbReference>
<dbReference type="InterPro" id="IPR037257">
    <property type="entry name" value="T2SS_E_N_sf"/>
</dbReference>
<dbReference type="GO" id="GO:0006935">
    <property type="term" value="P:chemotaxis"/>
    <property type="evidence" value="ECO:0007669"/>
    <property type="project" value="UniProtKB-KW"/>
</dbReference>
<evidence type="ECO:0000313" key="17">
    <source>
        <dbReference type="Proteomes" id="UP000001296"/>
    </source>
</evidence>
<evidence type="ECO:0000259" key="14">
    <source>
        <dbReference type="PROSITE" id="PS50851"/>
    </source>
</evidence>
<evidence type="ECO:0000256" key="12">
    <source>
        <dbReference type="PROSITE-ProRule" id="PRU00110"/>
    </source>
</evidence>
<keyword evidence="5 12" id="KW-0597">Phosphoprotein</keyword>
<dbReference type="PROSITE" id="PS50109">
    <property type="entry name" value="HIS_KIN"/>
    <property type="match status" value="1"/>
</dbReference>
<dbReference type="PaxDb" id="665571-STHERM_c01160"/>
<comment type="catalytic activity">
    <reaction evidence="1">
        <text>ATP + protein L-histidine = ADP + protein N-phospho-L-histidine.</text>
        <dbReference type="EC" id="2.7.13.3"/>
    </reaction>
</comment>
<dbReference type="InterPro" id="IPR003594">
    <property type="entry name" value="HATPase_dom"/>
</dbReference>
<dbReference type="PROSITE" id="PS50894">
    <property type="entry name" value="HPT"/>
    <property type="match status" value="1"/>
</dbReference>
<dbReference type="PANTHER" id="PTHR43395">
    <property type="entry name" value="SENSOR HISTIDINE KINASE CHEA"/>
    <property type="match status" value="1"/>
</dbReference>
<keyword evidence="10" id="KW-0902">Two-component regulatory system</keyword>
<dbReference type="SUPFAM" id="SSF47384">
    <property type="entry name" value="Homodimeric domain of signal transducing histidine kinase"/>
    <property type="match status" value="1"/>
</dbReference>
<evidence type="ECO:0000313" key="16">
    <source>
        <dbReference type="EMBL" id="ADN01092.1"/>
    </source>
</evidence>
<keyword evidence="8" id="KW-0418">Kinase</keyword>
<keyword evidence="6" id="KW-0808">Transferase</keyword>
<evidence type="ECO:0000256" key="2">
    <source>
        <dbReference type="ARBA" id="ARBA00012438"/>
    </source>
</evidence>
<keyword evidence="4" id="KW-0145">Chemotaxis</keyword>
<feature type="domain" description="HPt" evidence="15">
    <location>
        <begin position="133"/>
        <end position="237"/>
    </location>
</feature>
<dbReference type="SUPFAM" id="SSF50341">
    <property type="entry name" value="CheW-like"/>
    <property type="match status" value="1"/>
</dbReference>
<dbReference type="eggNOG" id="COG0643">
    <property type="taxonomic scope" value="Bacteria"/>
</dbReference>
<name>E0RU36_WINT6</name>
<evidence type="ECO:0000256" key="7">
    <source>
        <dbReference type="ARBA" id="ARBA00022741"/>
    </source>
</evidence>
<dbReference type="InterPro" id="IPR008207">
    <property type="entry name" value="Sig_transdc_His_kin_Hpt_dom"/>
</dbReference>
<dbReference type="InterPro" id="IPR036061">
    <property type="entry name" value="CheW-like_dom_sf"/>
</dbReference>
<dbReference type="PRINTS" id="PR00344">
    <property type="entry name" value="BCTRLSENSOR"/>
</dbReference>
<feature type="domain" description="CheW-like" evidence="14">
    <location>
        <begin position="590"/>
        <end position="725"/>
    </location>
</feature>
<dbReference type="Proteomes" id="UP000001296">
    <property type="component" value="Chromosome"/>
</dbReference>
<dbReference type="Gene3D" id="3.30.565.10">
    <property type="entry name" value="Histidine kinase-like ATPase, C-terminal domain"/>
    <property type="match status" value="1"/>
</dbReference>
<evidence type="ECO:0000259" key="15">
    <source>
        <dbReference type="PROSITE" id="PS50894"/>
    </source>
</evidence>
<dbReference type="SMART" id="SM00387">
    <property type="entry name" value="HATPase_c"/>
    <property type="match status" value="1"/>
</dbReference>
<dbReference type="SMART" id="SM01231">
    <property type="entry name" value="H-kinase_dim"/>
    <property type="match status" value="1"/>
</dbReference>
<dbReference type="InterPro" id="IPR036097">
    <property type="entry name" value="HisK_dim/P_sf"/>
</dbReference>
<dbReference type="SUPFAM" id="SSF160246">
    <property type="entry name" value="EspE N-terminal domain-like"/>
    <property type="match status" value="1"/>
</dbReference>
<dbReference type="InterPro" id="IPR004105">
    <property type="entry name" value="CheA-like_dim"/>
</dbReference>
<evidence type="ECO:0000256" key="3">
    <source>
        <dbReference type="ARBA" id="ARBA00021495"/>
    </source>
</evidence>
<dbReference type="EC" id="2.7.13.3" evidence="2"/>
<dbReference type="InterPro" id="IPR037006">
    <property type="entry name" value="CheA-like_homodim_sf"/>
</dbReference>
<evidence type="ECO:0000256" key="10">
    <source>
        <dbReference type="ARBA" id="ARBA00023012"/>
    </source>
</evidence>
<dbReference type="HOGENOM" id="CLU_000650_2_1_12"/>
<accession>E0RU36</accession>
<dbReference type="InterPro" id="IPR051315">
    <property type="entry name" value="Bact_Chemotaxis_CheA"/>
</dbReference>
<dbReference type="Gene3D" id="1.20.120.160">
    <property type="entry name" value="HPT domain"/>
    <property type="match status" value="1"/>
</dbReference>
<organism evidence="16 17">
    <name type="scientific">Winmispira thermophila (strain ATCC 49972 / DSM 6192 / RI 19.B1)</name>
    <name type="common">Spirochaeta thermophila</name>
    <dbReference type="NCBI Taxonomy" id="665571"/>
    <lineage>
        <taxon>Bacteria</taxon>
        <taxon>Pseudomonadati</taxon>
        <taxon>Spirochaetota</taxon>
        <taxon>Spirochaetia</taxon>
        <taxon>Winmispirales</taxon>
        <taxon>Winmispiraceae</taxon>
        <taxon>Winmispira</taxon>
    </lineage>
</organism>
<evidence type="ECO:0000256" key="6">
    <source>
        <dbReference type="ARBA" id="ARBA00022679"/>
    </source>
</evidence>
<reference key="1">
    <citation type="submission" date="2009-08" db="EMBL/GenBank/DDBJ databases">
        <title>The genome sequence of Spirochaeta thermophila DSM6192.</title>
        <authorList>
            <person name="Angelov A."/>
            <person name="Mientus M."/>
            <person name="Wittenberg S."/>
            <person name="Lehmann R."/>
            <person name="Liesegang H."/>
            <person name="Daniel R."/>
            <person name="Liebl W."/>
        </authorList>
    </citation>
    <scope>NUCLEOTIDE SEQUENCE</scope>
    <source>
        <strain>DSM 6192</strain>
    </source>
</reference>
<feature type="modified residue" description="Phosphohistidine" evidence="12">
    <location>
        <position position="180"/>
    </location>
</feature>
<dbReference type="Pfam" id="PF01627">
    <property type="entry name" value="Hpt"/>
    <property type="match status" value="1"/>
</dbReference>
<protein>
    <recommendedName>
        <fullName evidence="3">Chemotaxis protein CheA</fullName>
        <ecNumber evidence="2">2.7.13.3</ecNumber>
    </recommendedName>
</protein>
<evidence type="ECO:0000256" key="8">
    <source>
        <dbReference type="ARBA" id="ARBA00022777"/>
    </source>
</evidence>
<comment type="function">
    <text evidence="11">Involved in the transmission of sensory signals from the chemoreceptors to the flagellar motors. CheA is autophosphorylated; it can transfer its phosphate group to either CheB or CheY.</text>
</comment>
<dbReference type="Gene3D" id="2.30.30.40">
    <property type="entry name" value="SH3 Domains"/>
    <property type="match status" value="1"/>
</dbReference>
<dbReference type="GO" id="GO:0000155">
    <property type="term" value="F:phosphorelay sensor kinase activity"/>
    <property type="evidence" value="ECO:0007669"/>
    <property type="project" value="InterPro"/>
</dbReference>
<dbReference type="PROSITE" id="PS50851">
    <property type="entry name" value="CHEW"/>
    <property type="match status" value="1"/>
</dbReference>
<dbReference type="InterPro" id="IPR036890">
    <property type="entry name" value="HATPase_C_sf"/>
</dbReference>
<dbReference type="Gene3D" id="1.10.287.560">
    <property type="entry name" value="Histidine kinase CheA-like, homodimeric domain"/>
    <property type="match status" value="1"/>
</dbReference>
<proteinExistence type="predicted"/>
<dbReference type="InterPro" id="IPR004358">
    <property type="entry name" value="Sig_transdc_His_kin-like_C"/>
</dbReference>
<reference evidence="16 17" key="2">
    <citation type="journal article" date="2010" name="J. Bacteriol.">
        <title>Genome sequence of the polysaccharide-degrading, thermophilic anaerobe Spirochaeta thermophila DSM 6192.</title>
        <authorList>
            <person name="Angelov A."/>
            <person name="Liebl S."/>
            <person name="Ballschmiter M."/>
            <person name="Bomeke M."/>
            <person name="Lehmann R."/>
            <person name="Liesegang H."/>
            <person name="Daniel R."/>
            <person name="Liebl W."/>
        </authorList>
    </citation>
    <scope>NUCLEOTIDE SEQUENCE [LARGE SCALE GENOMIC DNA]</scope>
    <source>
        <strain evidence="17">ATCC 49972 / DSM 6192 / RI 19.B1</strain>
    </source>
</reference>
<dbReference type="PANTHER" id="PTHR43395:SF10">
    <property type="entry name" value="CHEMOTAXIS PROTEIN CHEA"/>
    <property type="match status" value="1"/>
</dbReference>
<dbReference type="InterPro" id="IPR002545">
    <property type="entry name" value="CheW-lke_dom"/>
</dbReference>
<keyword evidence="7" id="KW-0547">Nucleotide-binding</keyword>
<evidence type="ECO:0000256" key="5">
    <source>
        <dbReference type="ARBA" id="ARBA00022553"/>
    </source>
</evidence>
<dbReference type="SMART" id="SM00073">
    <property type="entry name" value="HPT"/>
    <property type="match status" value="1"/>
</dbReference>
<dbReference type="EMBL" id="CP001698">
    <property type="protein sequence ID" value="ADN01092.1"/>
    <property type="molecule type" value="Genomic_DNA"/>
</dbReference>
<evidence type="ECO:0000256" key="4">
    <source>
        <dbReference type="ARBA" id="ARBA00022500"/>
    </source>
</evidence>
<evidence type="ECO:0000259" key="13">
    <source>
        <dbReference type="PROSITE" id="PS50109"/>
    </source>
</evidence>
<dbReference type="Pfam" id="PF01584">
    <property type="entry name" value="CheW"/>
    <property type="match status" value="1"/>
</dbReference>
<dbReference type="SUPFAM" id="SSF55874">
    <property type="entry name" value="ATPase domain of HSP90 chaperone/DNA topoisomerase II/histidine kinase"/>
    <property type="match status" value="1"/>
</dbReference>
<dbReference type="KEGG" id="sta:STHERM_c01160"/>
<dbReference type="GO" id="GO:0005737">
    <property type="term" value="C:cytoplasm"/>
    <property type="evidence" value="ECO:0007669"/>
    <property type="project" value="InterPro"/>
</dbReference>
<dbReference type="Pfam" id="PF02518">
    <property type="entry name" value="HATPase_c"/>
    <property type="match status" value="1"/>
</dbReference>
<dbReference type="InterPro" id="IPR036641">
    <property type="entry name" value="HPT_dom_sf"/>
</dbReference>
<dbReference type="SMART" id="SM00260">
    <property type="entry name" value="CheW"/>
    <property type="match status" value="1"/>
</dbReference>
<dbReference type="AlphaFoldDB" id="E0RU36"/>
<keyword evidence="9" id="KW-0067">ATP-binding</keyword>